<dbReference type="Proteomes" id="UP000828048">
    <property type="component" value="Chromosome 10"/>
</dbReference>
<evidence type="ECO:0000313" key="2">
    <source>
        <dbReference type="Proteomes" id="UP000828048"/>
    </source>
</evidence>
<proteinExistence type="predicted"/>
<organism evidence="1 2">
    <name type="scientific">Vaccinium darrowii</name>
    <dbReference type="NCBI Taxonomy" id="229202"/>
    <lineage>
        <taxon>Eukaryota</taxon>
        <taxon>Viridiplantae</taxon>
        <taxon>Streptophyta</taxon>
        <taxon>Embryophyta</taxon>
        <taxon>Tracheophyta</taxon>
        <taxon>Spermatophyta</taxon>
        <taxon>Magnoliopsida</taxon>
        <taxon>eudicotyledons</taxon>
        <taxon>Gunneridae</taxon>
        <taxon>Pentapetalae</taxon>
        <taxon>asterids</taxon>
        <taxon>Ericales</taxon>
        <taxon>Ericaceae</taxon>
        <taxon>Vaccinioideae</taxon>
        <taxon>Vaccinieae</taxon>
        <taxon>Vaccinium</taxon>
    </lineage>
</organism>
<name>A0ACB7XI76_9ERIC</name>
<comment type="caution">
    <text evidence="1">The sequence shown here is derived from an EMBL/GenBank/DDBJ whole genome shotgun (WGS) entry which is preliminary data.</text>
</comment>
<dbReference type="EMBL" id="CM037160">
    <property type="protein sequence ID" value="KAH7840503.1"/>
    <property type="molecule type" value="Genomic_DNA"/>
</dbReference>
<gene>
    <name evidence="1" type="ORF">Vadar_017773</name>
</gene>
<sequence>MKPVTKPGLEKRDDHKHHEIEIGKEVQVRCIEVVASWVHLFSSCCCQIYEASCNLSLEIFLSLGESVVKVRILADMHERKAEMAREADAFIALPGGYGTMEELLEMVTWSQLGIHKKPVGLLNVDGHYNSLLALFDNGVEEGEIGEMPKRLAIVVGGVAVFGLGIACLLFLTVIVEESKSFPFFKGQRVLEWCLVQWEIDTELTQWPCLVQQLKAQLFNGLTVGPIRRTVLPGEWGVN</sequence>
<protein>
    <submittedName>
        <fullName evidence="1">Uncharacterized protein</fullName>
    </submittedName>
</protein>
<evidence type="ECO:0000313" key="1">
    <source>
        <dbReference type="EMBL" id="KAH7840503.1"/>
    </source>
</evidence>
<keyword evidence="2" id="KW-1185">Reference proteome</keyword>
<accession>A0ACB7XI76</accession>
<reference evidence="1 2" key="1">
    <citation type="journal article" date="2021" name="Hortic Res">
        <title>High-quality reference genome and annotation aids understanding of berry development for evergreen blueberry (Vaccinium darrowii).</title>
        <authorList>
            <person name="Yu J."/>
            <person name="Hulse-Kemp A.M."/>
            <person name="Babiker E."/>
            <person name="Staton M."/>
        </authorList>
    </citation>
    <scope>NUCLEOTIDE SEQUENCE [LARGE SCALE GENOMIC DNA]</scope>
    <source>
        <strain evidence="2">cv. NJ 8807/NJ 8810</strain>
        <tissue evidence="1">Young leaf</tissue>
    </source>
</reference>